<evidence type="ECO:0000256" key="5">
    <source>
        <dbReference type="SAM" id="MobiDB-lite"/>
    </source>
</evidence>
<dbReference type="InterPro" id="IPR015424">
    <property type="entry name" value="PyrdxlP-dep_Trfase"/>
</dbReference>
<comment type="cofactor">
    <cofactor evidence="1">
        <name>pyridoxal 5'-phosphate</name>
        <dbReference type="ChEBI" id="CHEBI:597326"/>
    </cofactor>
</comment>
<proteinExistence type="predicted"/>
<dbReference type="Gene3D" id="3.90.1150.10">
    <property type="entry name" value="Aspartate Aminotransferase, domain 1"/>
    <property type="match status" value="1"/>
</dbReference>
<keyword evidence="2 7" id="KW-0032">Aminotransferase</keyword>
<dbReference type="InterPro" id="IPR015421">
    <property type="entry name" value="PyrdxlP-dep_Trfase_major"/>
</dbReference>
<organism evidence="7 8">
    <name type="scientific">Streptomyces narbonensis</name>
    <dbReference type="NCBI Taxonomy" id="67333"/>
    <lineage>
        <taxon>Bacteria</taxon>
        <taxon>Bacillati</taxon>
        <taxon>Actinomycetota</taxon>
        <taxon>Actinomycetes</taxon>
        <taxon>Kitasatosporales</taxon>
        <taxon>Streptomycetaceae</taxon>
        <taxon>Streptomyces</taxon>
    </lineage>
</organism>
<feature type="region of interest" description="Disordered" evidence="5">
    <location>
        <begin position="444"/>
        <end position="468"/>
    </location>
</feature>
<feature type="domain" description="Aminotransferase class I/classII large" evidence="6">
    <location>
        <begin position="91"/>
        <end position="435"/>
    </location>
</feature>
<comment type="caution">
    <text evidence="7">The sequence shown here is derived from an EMBL/GenBank/DDBJ whole genome shotgun (WGS) entry which is preliminary data.</text>
</comment>
<accession>A0ABV3CII6</accession>
<dbReference type="PANTHER" id="PTHR42790">
    <property type="entry name" value="AMINOTRANSFERASE"/>
    <property type="match status" value="1"/>
</dbReference>
<dbReference type="EMBL" id="JBEZAE010000028">
    <property type="protein sequence ID" value="MEU7074594.1"/>
    <property type="molecule type" value="Genomic_DNA"/>
</dbReference>
<keyword evidence="8" id="KW-1185">Reference proteome</keyword>
<dbReference type="InterPro" id="IPR015422">
    <property type="entry name" value="PyrdxlP-dep_Trfase_small"/>
</dbReference>
<dbReference type="RefSeq" id="WP_358473078.1">
    <property type="nucleotide sequence ID" value="NZ_JBEZAE010000028.1"/>
</dbReference>
<keyword evidence="4" id="KW-0663">Pyridoxal phosphate</keyword>
<dbReference type="Proteomes" id="UP001551329">
    <property type="component" value="Unassembled WGS sequence"/>
</dbReference>
<evidence type="ECO:0000259" key="6">
    <source>
        <dbReference type="Pfam" id="PF00155"/>
    </source>
</evidence>
<feature type="region of interest" description="Disordered" evidence="5">
    <location>
        <begin position="1"/>
        <end position="25"/>
    </location>
</feature>
<evidence type="ECO:0000256" key="2">
    <source>
        <dbReference type="ARBA" id="ARBA00022576"/>
    </source>
</evidence>
<dbReference type="PANTHER" id="PTHR42790:SF19">
    <property type="entry name" value="KYNURENINE_ALPHA-AMINOADIPATE AMINOTRANSFERASE, MITOCHONDRIAL"/>
    <property type="match status" value="1"/>
</dbReference>
<evidence type="ECO:0000256" key="4">
    <source>
        <dbReference type="ARBA" id="ARBA00022898"/>
    </source>
</evidence>
<gene>
    <name evidence="7" type="ORF">AB0A88_31340</name>
</gene>
<evidence type="ECO:0000256" key="3">
    <source>
        <dbReference type="ARBA" id="ARBA00022679"/>
    </source>
</evidence>
<name>A0ABV3CII6_9ACTN</name>
<dbReference type="Gene3D" id="3.40.640.10">
    <property type="entry name" value="Type I PLP-dependent aspartate aminotransferase-like (Major domain)"/>
    <property type="match status" value="1"/>
</dbReference>
<sequence length="468" mass="50281">MTVPHALDPDVLHPGVPHAGTADAGALHPAVGDPLLSSMNFLNEVAGRHPDALSLAAGTPHEGFYDVEDIHRALRVYSDHLRTATGRTEEQVRRTLLQYGRTKGIIHELIARQLATDEGIHVDPEAILVTTGCQEALFLTLRVLRRDERDVLLAVNPAYIGVTGAARLLDLPVHPVAEGRDGVDLKDLAERIAKARADGLDPRALYVVPDYANPSGLRMPEAARRALLDLAAREDILILEDDPYGLFPLGGDEDRVPTLKAMDTDRRVVHLGSFSKTVFPGARIGYAVADQPVHDGPLLADALARAKSMVTVNTSPIAQAVVGGRLLENGCSLVRATRREADVYRESLGRLLDGLAERFPASSGVRWNTPAGGFFVVVEVPFDVTDETLERSARDHRVLWTPLHHFYGSAVPLRCLRLSCSAVDPDDVDEALDRFAAFVAAAGRPGSRGAQNSPGGTGESTGAVCPAV</sequence>
<dbReference type="Pfam" id="PF00155">
    <property type="entry name" value="Aminotran_1_2"/>
    <property type="match status" value="1"/>
</dbReference>
<evidence type="ECO:0000313" key="8">
    <source>
        <dbReference type="Proteomes" id="UP001551329"/>
    </source>
</evidence>
<evidence type="ECO:0000256" key="1">
    <source>
        <dbReference type="ARBA" id="ARBA00001933"/>
    </source>
</evidence>
<reference evidence="7 8" key="1">
    <citation type="submission" date="2024-06" db="EMBL/GenBank/DDBJ databases">
        <title>The Natural Products Discovery Center: Release of the First 8490 Sequenced Strains for Exploring Actinobacteria Biosynthetic Diversity.</title>
        <authorList>
            <person name="Kalkreuter E."/>
            <person name="Kautsar S.A."/>
            <person name="Yang D."/>
            <person name="Bader C.D."/>
            <person name="Teijaro C.N."/>
            <person name="Fluegel L."/>
            <person name="Davis C.M."/>
            <person name="Simpson J.R."/>
            <person name="Lauterbach L."/>
            <person name="Steele A.D."/>
            <person name="Gui C."/>
            <person name="Meng S."/>
            <person name="Li G."/>
            <person name="Viehrig K."/>
            <person name="Ye F."/>
            <person name="Su P."/>
            <person name="Kiefer A.F."/>
            <person name="Nichols A."/>
            <person name="Cepeda A.J."/>
            <person name="Yan W."/>
            <person name="Fan B."/>
            <person name="Jiang Y."/>
            <person name="Adhikari A."/>
            <person name="Zheng C.-J."/>
            <person name="Schuster L."/>
            <person name="Cowan T.M."/>
            <person name="Smanski M.J."/>
            <person name="Chevrette M.G."/>
            <person name="De Carvalho L.P.S."/>
            <person name="Shen B."/>
        </authorList>
    </citation>
    <scope>NUCLEOTIDE SEQUENCE [LARGE SCALE GENOMIC DNA]</scope>
    <source>
        <strain evidence="7 8">NPDC045974</strain>
    </source>
</reference>
<dbReference type="InterPro" id="IPR004839">
    <property type="entry name" value="Aminotransferase_I/II_large"/>
</dbReference>
<dbReference type="SUPFAM" id="SSF53383">
    <property type="entry name" value="PLP-dependent transferases"/>
    <property type="match status" value="1"/>
</dbReference>
<keyword evidence="3" id="KW-0808">Transferase</keyword>
<dbReference type="GO" id="GO:0008483">
    <property type="term" value="F:transaminase activity"/>
    <property type="evidence" value="ECO:0007669"/>
    <property type="project" value="UniProtKB-KW"/>
</dbReference>
<protein>
    <submittedName>
        <fullName evidence="7">PLP-dependent aminotransferase family protein</fullName>
    </submittedName>
</protein>
<dbReference type="CDD" id="cd00609">
    <property type="entry name" value="AAT_like"/>
    <property type="match status" value="1"/>
</dbReference>
<evidence type="ECO:0000313" key="7">
    <source>
        <dbReference type="EMBL" id="MEU7074594.1"/>
    </source>
</evidence>
<dbReference type="InterPro" id="IPR050859">
    <property type="entry name" value="Class-I_PLP-dep_aminotransf"/>
</dbReference>